<dbReference type="InterPro" id="IPR037493">
    <property type="entry name" value="ExoIII-like"/>
</dbReference>
<accession>A0A0B4X7M3</accession>
<evidence type="ECO:0000313" key="9">
    <source>
        <dbReference type="EMBL" id="AJD43186.1"/>
    </source>
</evidence>
<dbReference type="HOGENOM" id="CLU_027539_0_0_5"/>
<feature type="active site" description="Proton acceptor" evidence="5">
    <location>
        <position position="258"/>
    </location>
</feature>
<dbReference type="EC" id="3.1.11.2" evidence="9"/>
<dbReference type="PANTHER" id="PTHR43250">
    <property type="entry name" value="EXODEOXYRIBONUCLEASE III"/>
    <property type="match status" value="1"/>
</dbReference>
<evidence type="ECO:0000256" key="4">
    <source>
        <dbReference type="ARBA" id="ARBA00022842"/>
    </source>
</evidence>
<dbReference type="GO" id="GO:0006281">
    <property type="term" value="P:DNA repair"/>
    <property type="evidence" value="ECO:0007669"/>
    <property type="project" value="InterPro"/>
</dbReference>
<dbReference type="GO" id="GO:0046872">
    <property type="term" value="F:metal ion binding"/>
    <property type="evidence" value="ECO:0007669"/>
    <property type="project" value="UniProtKB-KW"/>
</dbReference>
<comment type="similarity">
    <text evidence="1">Belongs to the DNA repair enzymes AP/ExoA family.</text>
</comment>
<dbReference type="PROSITE" id="PS51435">
    <property type="entry name" value="AP_NUCLEASE_F1_4"/>
    <property type="match status" value="1"/>
</dbReference>
<dbReference type="GO" id="GO:0003677">
    <property type="term" value="F:DNA binding"/>
    <property type="evidence" value="ECO:0007669"/>
    <property type="project" value="InterPro"/>
</dbReference>
<feature type="binding site" evidence="6">
    <location>
        <position position="258"/>
    </location>
    <ligand>
        <name>Mg(2+)</name>
        <dbReference type="ChEBI" id="CHEBI:18420"/>
        <label>1</label>
    </ligand>
</feature>
<keyword evidence="6" id="KW-0464">Manganese</keyword>
<evidence type="ECO:0000256" key="5">
    <source>
        <dbReference type="PIRSR" id="PIRSR604808-1"/>
    </source>
</evidence>
<feature type="binding site" evidence="6">
    <location>
        <position position="156"/>
    </location>
    <ligand>
        <name>Mg(2+)</name>
        <dbReference type="ChEBI" id="CHEBI:18420"/>
        <label>1</label>
    </ligand>
</feature>
<dbReference type="RefSeq" id="WP_039846416.1">
    <property type="nucleotide sequence ID" value="NZ_CP006877.1"/>
</dbReference>
<keyword evidence="2 6" id="KW-0479">Metal-binding</keyword>
<dbReference type="Gene3D" id="3.60.10.10">
    <property type="entry name" value="Endonuclease/exonuclease/phosphatase"/>
    <property type="match status" value="1"/>
</dbReference>
<dbReference type="InterPro" id="IPR005135">
    <property type="entry name" value="Endo/exonuclease/phosphatase"/>
</dbReference>
<dbReference type="GO" id="GO:0004519">
    <property type="term" value="F:endonuclease activity"/>
    <property type="evidence" value="ECO:0007669"/>
    <property type="project" value="InterPro"/>
</dbReference>
<keyword evidence="4 6" id="KW-0460">Magnesium</keyword>
<dbReference type="NCBIfam" id="TIGR00633">
    <property type="entry name" value="xth"/>
    <property type="match status" value="1"/>
</dbReference>
<feature type="site" description="Transition state stabilizer" evidence="7">
    <location>
        <position position="156"/>
    </location>
</feature>
<reference evidence="9 10" key="1">
    <citation type="submission" date="2013-11" db="EMBL/GenBank/DDBJ databases">
        <title>Complete genome sequence of Rhizobium gallicum bv. gallicum R602.</title>
        <authorList>
            <person name="Bustos P."/>
            <person name="Santamaria R.I."/>
            <person name="Lozano L."/>
            <person name="Acosta J.L."/>
            <person name="Ormeno-Orrillo E."/>
            <person name="Rogel M.A."/>
            <person name="Romero D."/>
            <person name="Cevallos M.A."/>
            <person name="Martinez-Romero E."/>
            <person name="Gonzalez V."/>
        </authorList>
    </citation>
    <scope>NUCLEOTIDE SEQUENCE [LARGE SCALE GENOMIC DNA]</scope>
    <source>
        <strain evidence="9 10">R602</strain>
    </source>
</reference>
<feature type="active site" description="Proton donor/acceptor" evidence="5">
    <location>
        <position position="154"/>
    </location>
</feature>
<evidence type="ECO:0000256" key="3">
    <source>
        <dbReference type="ARBA" id="ARBA00022801"/>
    </source>
</evidence>
<feature type="binding site" evidence="6">
    <location>
        <position position="257"/>
    </location>
    <ligand>
        <name>Mg(2+)</name>
        <dbReference type="ChEBI" id="CHEBI:18420"/>
        <label>1</label>
    </ligand>
</feature>
<feature type="binding site" evidence="6">
    <location>
        <position position="154"/>
    </location>
    <ligand>
        <name>Mg(2+)</name>
        <dbReference type="ChEBI" id="CHEBI:18420"/>
        <label>1</label>
    </ligand>
</feature>
<dbReference type="InterPro" id="IPR004808">
    <property type="entry name" value="AP_endonuc_1"/>
</dbReference>
<evidence type="ECO:0000256" key="1">
    <source>
        <dbReference type="ARBA" id="ARBA00007092"/>
    </source>
</evidence>
<sequence length="267" mass="30520">MSFSITTWNINSVRLRMPIVEQFVLKHKPDILCLQETKVPNELFPAAPLRAMGYDHIIVHGQKGYHGVAIASRIPLQEDHRLDYGNVGHARHISAVFERGGRRVRLHNFYVPAGGDEPDPAINPKFAHKLDFVEEMKLLKANGEANTSAVLVGDLNIAPLEHDVWSHKQMLKIVSHTPVETEGLLEAMKRGAWLDLMRQHVPSHEKLYTWWSYRAKDWEAADRGRRLDHIWSSSDLGPLLQRIDILKEARGWDRPSDHVPVTAHFNL</sequence>
<keyword evidence="10" id="KW-1185">Reference proteome</keyword>
<evidence type="ECO:0000256" key="2">
    <source>
        <dbReference type="ARBA" id="ARBA00022723"/>
    </source>
</evidence>
<feature type="site" description="Interaction with DNA substrate" evidence="7">
    <location>
        <position position="258"/>
    </location>
</feature>
<name>A0A0B4X7M3_9HYPH</name>
<keyword evidence="3 9" id="KW-0378">Hydrolase</keyword>
<evidence type="ECO:0000256" key="6">
    <source>
        <dbReference type="PIRSR" id="PIRSR604808-2"/>
    </source>
</evidence>
<dbReference type="KEGG" id="rga:RGR602_CH03888"/>
<protein>
    <submittedName>
        <fullName evidence="9">Exodeoxyribonuclease III xth protein</fullName>
        <ecNumber evidence="9">3.1.11.2</ecNumber>
    </submittedName>
</protein>
<evidence type="ECO:0000256" key="7">
    <source>
        <dbReference type="PIRSR" id="PIRSR604808-3"/>
    </source>
</evidence>
<dbReference type="PROSITE" id="PS00726">
    <property type="entry name" value="AP_NUCLEASE_F1_1"/>
    <property type="match status" value="1"/>
</dbReference>
<dbReference type="InterPro" id="IPR020847">
    <property type="entry name" value="AP_endonuclease_F1_BS"/>
</dbReference>
<organism evidence="9 10">
    <name type="scientific">Rhizobium gallicum bv. gallicum R602sp</name>
    <dbReference type="NCBI Taxonomy" id="1041138"/>
    <lineage>
        <taxon>Bacteria</taxon>
        <taxon>Pseudomonadati</taxon>
        <taxon>Pseudomonadota</taxon>
        <taxon>Alphaproteobacteria</taxon>
        <taxon>Hyphomicrobiales</taxon>
        <taxon>Rhizobiaceae</taxon>
        <taxon>Rhizobium/Agrobacterium group</taxon>
        <taxon>Rhizobium</taxon>
    </lineage>
</organism>
<dbReference type="Pfam" id="PF03372">
    <property type="entry name" value="Exo_endo_phos"/>
    <property type="match status" value="1"/>
</dbReference>
<dbReference type="SUPFAM" id="SSF56219">
    <property type="entry name" value="DNase I-like"/>
    <property type="match status" value="1"/>
</dbReference>
<dbReference type="InterPro" id="IPR036691">
    <property type="entry name" value="Endo/exonu/phosph_ase_sf"/>
</dbReference>
<dbReference type="EMBL" id="CP006877">
    <property type="protein sequence ID" value="AJD43186.1"/>
    <property type="molecule type" value="Genomic_DNA"/>
</dbReference>
<dbReference type="CDD" id="cd09086">
    <property type="entry name" value="ExoIII-like_AP-endo"/>
    <property type="match status" value="1"/>
</dbReference>
<feature type="binding site" evidence="6">
    <location>
        <position position="9"/>
    </location>
    <ligand>
        <name>Mg(2+)</name>
        <dbReference type="ChEBI" id="CHEBI:18420"/>
        <label>1</label>
    </ligand>
</feature>
<dbReference type="PANTHER" id="PTHR43250:SF2">
    <property type="entry name" value="EXODEOXYRIBONUCLEASE III"/>
    <property type="match status" value="1"/>
</dbReference>
<evidence type="ECO:0000259" key="8">
    <source>
        <dbReference type="Pfam" id="PF03372"/>
    </source>
</evidence>
<feature type="active site" evidence="5">
    <location>
        <position position="110"/>
    </location>
</feature>
<feature type="site" description="Important for catalytic activity" evidence="7">
    <location>
        <position position="228"/>
    </location>
</feature>
<feature type="domain" description="Endonuclease/exonuclease/phosphatase" evidence="8">
    <location>
        <begin position="7"/>
        <end position="258"/>
    </location>
</feature>
<dbReference type="AlphaFoldDB" id="A0A0B4X7M3"/>
<dbReference type="GO" id="GO:0008311">
    <property type="term" value="F:double-stranded DNA 3'-5' DNA exonuclease activity"/>
    <property type="evidence" value="ECO:0007669"/>
    <property type="project" value="UniProtKB-EC"/>
</dbReference>
<dbReference type="Proteomes" id="UP000031368">
    <property type="component" value="Chromosome"/>
</dbReference>
<feature type="binding site" evidence="6">
    <location>
        <position position="36"/>
    </location>
    <ligand>
        <name>Mg(2+)</name>
        <dbReference type="ChEBI" id="CHEBI:18420"/>
        <label>1</label>
    </ligand>
</feature>
<gene>
    <name evidence="9" type="ORF">RGR602_CH03888</name>
</gene>
<evidence type="ECO:0000313" key="10">
    <source>
        <dbReference type="Proteomes" id="UP000031368"/>
    </source>
</evidence>
<proteinExistence type="inferred from homology"/>
<comment type="cofactor">
    <cofactor evidence="6">
        <name>Mg(2+)</name>
        <dbReference type="ChEBI" id="CHEBI:18420"/>
    </cofactor>
    <cofactor evidence="6">
        <name>Mn(2+)</name>
        <dbReference type="ChEBI" id="CHEBI:29035"/>
    </cofactor>
    <text evidence="6">Probably binds two magnesium or manganese ions per subunit.</text>
</comment>